<accession>A0A8B6F6R7</accession>
<proteinExistence type="predicted"/>
<name>A0A8B6F6R7_MYTGA</name>
<sequence length="271" mass="32232">MDFESTRRNAAETTFPTATIKGFLFHFFSRIWKRYTLGMTEEEKNDPLLHQHVRRASTLPLVPLRQVEDIWFYALNNYKTDDAHVTSFNDYVTEQWVDREPERWNHFSTVVPRTTNHLEGWHHKLNNQLNKDHSNLFLIIQKLQNTQAATEIRLIQYAAVEDIWFYALNNYKTDDAHVTSFNDYVTEQWVDREPERWNHFSTVVPRTTNHLEGWHHKLNNQLNKDHSTVPHHTKLQNTQAANRNSLIQYAAGGNRKICKFKYRNIDNTDPT</sequence>
<reference evidence="1" key="1">
    <citation type="submission" date="2018-11" db="EMBL/GenBank/DDBJ databases">
        <authorList>
            <person name="Alioto T."/>
            <person name="Alioto T."/>
        </authorList>
    </citation>
    <scope>NUCLEOTIDE SEQUENCE</scope>
</reference>
<dbReference type="AlphaFoldDB" id="A0A8B6F6R7"/>
<dbReference type="EMBL" id="UYJE01006323">
    <property type="protein sequence ID" value="VDI45004.1"/>
    <property type="molecule type" value="Genomic_DNA"/>
</dbReference>
<gene>
    <name evidence="1" type="ORF">MGAL_10B072395</name>
</gene>
<comment type="caution">
    <text evidence="1">The sequence shown here is derived from an EMBL/GenBank/DDBJ whole genome shotgun (WGS) entry which is preliminary data.</text>
</comment>
<protein>
    <recommendedName>
        <fullName evidence="3">MULE transposase domain-containing protein</fullName>
    </recommendedName>
</protein>
<dbReference type="OrthoDB" id="6123510at2759"/>
<evidence type="ECO:0000313" key="2">
    <source>
        <dbReference type="Proteomes" id="UP000596742"/>
    </source>
</evidence>
<keyword evidence="2" id="KW-1185">Reference proteome</keyword>
<organism evidence="1 2">
    <name type="scientific">Mytilus galloprovincialis</name>
    <name type="common">Mediterranean mussel</name>
    <dbReference type="NCBI Taxonomy" id="29158"/>
    <lineage>
        <taxon>Eukaryota</taxon>
        <taxon>Metazoa</taxon>
        <taxon>Spiralia</taxon>
        <taxon>Lophotrochozoa</taxon>
        <taxon>Mollusca</taxon>
        <taxon>Bivalvia</taxon>
        <taxon>Autobranchia</taxon>
        <taxon>Pteriomorphia</taxon>
        <taxon>Mytilida</taxon>
        <taxon>Mytiloidea</taxon>
        <taxon>Mytilidae</taxon>
        <taxon>Mytilinae</taxon>
        <taxon>Mytilus</taxon>
    </lineage>
</organism>
<dbReference type="Proteomes" id="UP000596742">
    <property type="component" value="Unassembled WGS sequence"/>
</dbReference>
<evidence type="ECO:0008006" key="3">
    <source>
        <dbReference type="Google" id="ProtNLM"/>
    </source>
</evidence>
<evidence type="ECO:0000313" key="1">
    <source>
        <dbReference type="EMBL" id="VDI45004.1"/>
    </source>
</evidence>